<dbReference type="Proteomes" id="UP001595766">
    <property type="component" value="Unassembled WGS sequence"/>
</dbReference>
<feature type="domain" description="Schlafen AlbA-2" evidence="1">
    <location>
        <begin position="17"/>
        <end position="145"/>
    </location>
</feature>
<evidence type="ECO:0000259" key="3">
    <source>
        <dbReference type="Pfam" id="PF21247"/>
    </source>
</evidence>
<gene>
    <name evidence="4" type="ORF">ACFOUP_13375</name>
</gene>
<evidence type="ECO:0000313" key="4">
    <source>
        <dbReference type="EMBL" id="MFC3977372.1"/>
    </source>
</evidence>
<proteinExistence type="predicted"/>
<dbReference type="InterPro" id="IPR025309">
    <property type="entry name" value="KTSC_dom"/>
</dbReference>
<keyword evidence="5" id="KW-1185">Reference proteome</keyword>
<dbReference type="Pfam" id="PF04326">
    <property type="entry name" value="SLFN_AlbA_2"/>
    <property type="match status" value="1"/>
</dbReference>
<organism evidence="4 5">
    <name type="scientific">Belliella kenyensis</name>
    <dbReference type="NCBI Taxonomy" id="1472724"/>
    <lineage>
        <taxon>Bacteria</taxon>
        <taxon>Pseudomonadati</taxon>
        <taxon>Bacteroidota</taxon>
        <taxon>Cytophagia</taxon>
        <taxon>Cytophagales</taxon>
        <taxon>Cyclobacteriaceae</taxon>
        <taxon>Belliella</taxon>
    </lineage>
</organism>
<evidence type="ECO:0000259" key="1">
    <source>
        <dbReference type="Pfam" id="PF04326"/>
    </source>
</evidence>
<evidence type="ECO:0000313" key="5">
    <source>
        <dbReference type="Proteomes" id="UP001595766"/>
    </source>
</evidence>
<dbReference type="InterPro" id="IPR038461">
    <property type="entry name" value="Schlafen_AlbA_2_dom_sf"/>
</dbReference>
<feature type="domain" description="KTSC" evidence="2">
    <location>
        <begin position="555"/>
        <end position="611"/>
    </location>
</feature>
<accession>A0ABV8EMJ6</accession>
<dbReference type="Gene3D" id="3.30.950.30">
    <property type="entry name" value="Schlafen, AAA domain"/>
    <property type="match status" value="1"/>
</dbReference>
<dbReference type="PANTHER" id="PTHR30595:SF6">
    <property type="entry name" value="SCHLAFEN ALBA-2 DOMAIN-CONTAINING PROTEIN"/>
    <property type="match status" value="1"/>
</dbReference>
<dbReference type="InterPro" id="IPR038475">
    <property type="entry name" value="RecG_C_sf"/>
</dbReference>
<comment type="caution">
    <text evidence="4">The sequence shown here is derived from an EMBL/GenBank/DDBJ whole genome shotgun (WGS) entry which is preliminary data.</text>
</comment>
<name>A0ABV8EMJ6_9BACT</name>
<evidence type="ECO:0000259" key="2">
    <source>
        <dbReference type="Pfam" id="PF13619"/>
    </source>
</evidence>
<dbReference type="EMBL" id="JBHSAV010000056">
    <property type="protein sequence ID" value="MFC3977372.1"/>
    <property type="molecule type" value="Genomic_DNA"/>
</dbReference>
<dbReference type="InterPro" id="IPR007421">
    <property type="entry name" value="Schlafen_AlbA_2_dom"/>
</dbReference>
<dbReference type="Pfam" id="PF13619">
    <property type="entry name" value="KTSC"/>
    <property type="match status" value="1"/>
</dbReference>
<dbReference type="RefSeq" id="WP_241297412.1">
    <property type="nucleotide sequence ID" value="NZ_JAKZGR010000020.1"/>
</dbReference>
<dbReference type="Pfam" id="PF21247">
    <property type="entry name" value="Fic-like_C"/>
    <property type="match status" value="1"/>
</dbReference>
<dbReference type="PANTHER" id="PTHR30595">
    <property type="entry name" value="GLPR-RELATED TRANSCRIPTIONAL REPRESSOR"/>
    <property type="match status" value="1"/>
</dbReference>
<sequence>MALPINIDELLHGNTVEWDRIELKKGWNPEDIIHTLCAYANDINNWDGGYVIIGVEEENGKAKLPPIGLHVQELDAIQKKLIELSHKLIPVYIPVFQPYLINGKHILVVFAPAGDNRPYKAPISLSEKRTERAMFIKRGSKTVKVKDGSDDERRLIELTARIPFDDRINQTASLDDLNLRLIQNYLKEVMSSLYEESTKIPFSELCRHLMIAKGSDELLRPTNAGLLLFNENPDKFFSGAKIDLIIHKNKVGKDYIEKLFTGSIIQQIRDVLQFFKSNIVEELVTKSANQAESIRFFNYPFQAIEEAVVNAVYHKSYERENPVEIQIHKDKIEILSFPGPMPPINQAMLKKQRVVARDYRNRKIGGFLKELKLTEGRGTGLPIIHSSMEENGSPPPVFETDENNAYFLCILPIHPLTNSIIGSQYDLRRDEDKSLKFKNLININPHLSLLVSEIGDKDKEGIRERINEPIKEVLNYCREPKSKDEIFEKIGLYKNTKNYNHHIKPLIEVGWLNLTLPNKPTSKNQQYYTTELGKKLLTILTEEREAIIKRIPIASSTIATVGYDKEAHILEIEFHHGAIYQYVDVPEKVYEDLLNSPAKGSFFMNEIKGTFEYQKL</sequence>
<protein>
    <submittedName>
        <fullName evidence="4">KTSC domain-containing protein</fullName>
    </submittedName>
</protein>
<feature type="domain" description="Filamentation induced by cAMP protein Fic-like C-terminal" evidence="3">
    <location>
        <begin position="469"/>
        <end position="528"/>
    </location>
</feature>
<dbReference type="Gene3D" id="3.30.565.60">
    <property type="match status" value="1"/>
</dbReference>
<dbReference type="InterPro" id="IPR049514">
    <property type="entry name" value="Fic-like_C"/>
</dbReference>
<dbReference type="Pfam" id="PF13749">
    <property type="entry name" value="HATPase_c_4"/>
    <property type="match status" value="1"/>
</dbReference>
<reference evidence="5" key="1">
    <citation type="journal article" date="2019" name="Int. J. Syst. Evol. Microbiol.">
        <title>The Global Catalogue of Microorganisms (GCM) 10K type strain sequencing project: providing services to taxonomists for standard genome sequencing and annotation.</title>
        <authorList>
            <consortium name="The Broad Institute Genomics Platform"/>
            <consortium name="The Broad Institute Genome Sequencing Center for Infectious Disease"/>
            <person name="Wu L."/>
            <person name="Ma J."/>
        </authorList>
    </citation>
    <scope>NUCLEOTIDE SEQUENCE [LARGE SCALE GENOMIC DNA]</scope>
    <source>
        <strain evidence="5">CECT 8551</strain>
    </source>
</reference>